<proteinExistence type="predicted"/>
<evidence type="ECO:0000313" key="2">
    <source>
        <dbReference type="EMBL" id="GAA0955978.1"/>
    </source>
</evidence>
<evidence type="ECO:0000256" key="1">
    <source>
        <dbReference type="SAM" id="SignalP"/>
    </source>
</evidence>
<feature type="signal peptide" evidence="1">
    <location>
        <begin position="1"/>
        <end position="33"/>
    </location>
</feature>
<keyword evidence="1" id="KW-0732">Signal</keyword>
<keyword evidence="3" id="KW-1185">Reference proteome</keyword>
<evidence type="ECO:0000313" key="3">
    <source>
        <dbReference type="Proteomes" id="UP001500542"/>
    </source>
</evidence>
<dbReference type="EMBL" id="BAAAHK010000017">
    <property type="protein sequence ID" value="GAA0955978.1"/>
    <property type="molecule type" value="Genomic_DNA"/>
</dbReference>
<gene>
    <name evidence="2" type="ORF">GCM10009554_64720</name>
</gene>
<organism evidence="2 3">
    <name type="scientific">Kribbella koreensis</name>
    <dbReference type="NCBI Taxonomy" id="57909"/>
    <lineage>
        <taxon>Bacteria</taxon>
        <taxon>Bacillati</taxon>
        <taxon>Actinomycetota</taxon>
        <taxon>Actinomycetes</taxon>
        <taxon>Propionibacteriales</taxon>
        <taxon>Kribbellaceae</taxon>
        <taxon>Kribbella</taxon>
    </lineage>
</organism>
<reference evidence="3" key="1">
    <citation type="journal article" date="2019" name="Int. J. Syst. Evol. Microbiol.">
        <title>The Global Catalogue of Microorganisms (GCM) 10K type strain sequencing project: providing services to taxonomists for standard genome sequencing and annotation.</title>
        <authorList>
            <consortium name="The Broad Institute Genomics Platform"/>
            <consortium name="The Broad Institute Genome Sequencing Center for Infectious Disease"/>
            <person name="Wu L."/>
            <person name="Ma J."/>
        </authorList>
    </citation>
    <scope>NUCLEOTIDE SEQUENCE [LARGE SCALE GENOMIC DNA]</scope>
    <source>
        <strain evidence="3">JCM 10977</strain>
    </source>
</reference>
<dbReference type="Proteomes" id="UP001500542">
    <property type="component" value="Unassembled WGS sequence"/>
</dbReference>
<sequence>MIRSEQRRLRGVSAVVGLTLLTAGLGTTSAAGAATEGSATPAAACSLSLGSGGALGEHNRQEIRATVPPSVTPTWTTEHVYTAGGPWMSSRFQYEPGPASGGHADGWVAVGDGMYRSQYDTDQNQQLVGRPVYRRIGGGWGMFRAFEESQYVDDSFDRTNEYALRNDGTLFRWTVDAKGAWRKTGTAAGFSAVKAMALISKTRTYDTFLANTHGGALYTIHLPTKLPMKPVVKVVRRSTWQGFDTLLAQGCGKGVLLVGINRDSQVAYLYAVGHANGTATPIQNRGKLPGTFNPSTYFRWGYVSDLDQFNGE</sequence>
<dbReference type="RefSeq" id="WP_343978954.1">
    <property type="nucleotide sequence ID" value="NZ_BAAAHK010000017.1"/>
</dbReference>
<feature type="chain" id="PRO_5045116561" description="Tachylectin" evidence="1">
    <location>
        <begin position="34"/>
        <end position="312"/>
    </location>
</feature>
<name>A0ABP4BWE0_9ACTN</name>
<accession>A0ABP4BWE0</accession>
<evidence type="ECO:0008006" key="4">
    <source>
        <dbReference type="Google" id="ProtNLM"/>
    </source>
</evidence>
<protein>
    <recommendedName>
        <fullName evidence="4">Tachylectin</fullName>
    </recommendedName>
</protein>
<comment type="caution">
    <text evidence="2">The sequence shown here is derived from an EMBL/GenBank/DDBJ whole genome shotgun (WGS) entry which is preliminary data.</text>
</comment>